<organism evidence="3 4">
    <name type="scientific">Entomortierella parvispora</name>
    <dbReference type="NCBI Taxonomy" id="205924"/>
    <lineage>
        <taxon>Eukaryota</taxon>
        <taxon>Fungi</taxon>
        <taxon>Fungi incertae sedis</taxon>
        <taxon>Mucoromycota</taxon>
        <taxon>Mortierellomycotina</taxon>
        <taxon>Mortierellomycetes</taxon>
        <taxon>Mortierellales</taxon>
        <taxon>Mortierellaceae</taxon>
        <taxon>Entomortierella</taxon>
    </lineage>
</organism>
<protein>
    <submittedName>
        <fullName evidence="3">Uncharacterized protein</fullName>
    </submittedName>
</protein>
<feature type="transmembrane region" description="Helical" evidence="2">
    <location>
        <begin position="90"/>
        <end position="110"/>
    </location>
</feature>
<feature type="region of interest" description="Disordered" evidence="1">
    <location>
        <begin position="49"/>
        <end position="68"/>
    </location>
</feature>
<proteinExistence type="predicted"/>
<keyword evidence="4" id="KW-1185">Reference proteome</keyword>
<keyword evidence="2" id="KW-0472">Membrane</keyword>
<keyword evidence="2" id="KW-0812">Transmembrane</keyword>
<accession>A0A9P3M124</accession>
<feature type="transmembrane region" description="Helical" evidence="2">
    <location>
        <begin position="151"/>
        <end position="169"/>
    </location>
</feature>
<evidence type="ECO:0000313" key="3">
    <source>
        <dbReference type="EMBL" id="GJJ77873.1"/>
    </source>
</evidence>
<dbReference type="AlphaFoldDB" id="A0A9P3M124"/>
<name>A0A9P3M124_9FUNG</name>
<sequence length="228" mass="25247">MNQDLLNGALPLLSNIVGNNTAAGLMTVLSLAVNTVVMTTSALSQLATSTSSGKDHDQHFQQSTYGDQQGSGQFAFSNNDDTDNDLKQRAFQSMILSAVATLFSTLNSTFQSMTHAETPLTTYIFLALFSYLVFKIVYGFVAWIVRSVLNLIKVSIMITVLTTVLWFIFNITSSGPSDSELDPLAGDGQYRPKQQHKDPISQILGNLQTKFKAEYQRQQEYLQNPHVY</sequence>
<keyword evidence="2" id="KW-1133">Transmembrane helix</keyword>
<evidence type="ECO:0000256" key="1">
    <source>
        <dbReference type="SAM" id="MobiDB-lite"/>
    </source>
</evidence>
<evidence type="ECO:0000313" key="4">
    <source>
        <dbReference type="Proteomes" id="UP000827284"/>
    </source>
</evidence>
<dbReference type="Proteomes" id="UP000827284">
    <property type="component" value="Unassembled WGS sequence"/>
</dbReference>
<evidence type="ECO:0000256" key="2">
    <source>
        <dbReference type="SAM" id="Phobius"/>
    </source>
</evidence>
<dbReference type="EMBL" id="BQFW01000014">
    <property type="protein sequence ID" value="GJJ77873.1"/>
    <property type="molecule type" value="Genomic_DNA"/>
</dbReference>
<dbReference type="OrthoDB" id="2438508at2759"/>
<reference evidence="3" key="1">
    <citation type="submission" date="2021-11" db="EMBL/GenBank/DDBJ databases">
        <authorList>
            <person name="Herlambang A."/>
            <person name="Guo Y."/>
            <person name="Takashima Y."/>
            <person name="Nishizawa T."/>
        </authorList>
    </citation>
    <scope>NUCLEOTIDE SEQUENCE</scope>
    <source>
        <strain evidence="3">E1425</strain>
    </source>
</reference>
<reference evidence="3" key="2">
    <citation type="journal article" date="2022" name="Microbiol. Resour. Announc.">
        <title>Whole-Genome Sequence of Entomortierella parvispora E1425, a Mucoromycotan Fungus Associated with Burkholderiaceae-Related Endosymbiotic Bacteria.</title>
        <authorList>
            <person name="Herlambang A."/>
            <person name="Guo Y."/>
            <person name="Takashima Y."/>
            <person name="Narisawa K."/>
            <person name="Ohta H."/>
            <person name="Nishizawa T."/>
        </authorList>
    </citation>
    <scope>NUCLEOTIDE SEQUENCE</scope>
    <source>
        <strain evidence="3">E1425</strain>
    </source>
</reference>
<comment type="caution">
    <text evidence="3">The sequence shown here is derived from an EMBL/GenBank/DDBJ whole genome shotgun (WGS) entry which is preliminary data.</text>
</comment>
<gene>
    <name evidence="3" type="ORF">EMPS_10232</name>
</gene>
<feature type="transmembrane region" description="Helical" evidence="2">
    <location>
        <begin position="122"/>
        <end position="145"/>
    </location>
</feature>